<organism evidence="1 2">
    <name type="scientific">Acaulospora morrowiae</name>
    <dbReference type="NCBI Taxonomy" id="94023"/>
    <lineage>
        <taxon>Eukaryota</taxon>
        <taxon>Fungi</taxon>
        <taxon>Fungi incertae sedis</taxon>
        <taxon>Mucoromycota</taxon>
        <taxon>Glomeromycotina</taxon>
        <taxon>Glomeromycetes</taxon>
        <taxon>Diversisporales</taxon>
        <taxon>Acaulosporaceae</taxon>
        <taxon>Acaulospora</taxon>
    </lineage>
</organism>
<comment type="caution">
    <text evidence="1">The sequence shown here is derived from an EMBL/GenBank/DDBJ whole genome shotgun (WGS) entry which is preliminary data.</text>
</comment>
<dbReference type="Proteomes" id="UP000789342">
    <property type="component" value="Unassembled WGS sequence"/>
</dbReference>
<dbReference type="AlphaFoldDB" id="A0A9N9FDE6"/>
<protein>
    <submittedName>
        <fullName evidence="1">1496_t:CDS:1</fullName>
    </submittedName>
</protein>
<gene>
    <name evidence="1" type="ORF">AMORRO_LOCUS4409</name>
</gene>
<evidence type="ECO:0000313" key="2">
    <source>
        <dbReference type="Proteomes" id="UP000789342"/>
    </source>
</evidence>
<reference evidence="1" key="1">
    <citation type="submission" date="2021-06" db="EMBL/GenBank/DDBJ databases">
        <authorList>
            <person name="Kallberg Y."/>
            <person name="Tangrot J."/>
            <person name="Rosling A."/>
        </authorList>
    </citation>
    <scope>NUCLEOTIDE SEQUENCE</scope>
    <source>
        <strain evidence="1">CL551</strain>
    </source>
</reference>
<name>A0A9N9FDE6_9GLOM</name>
<sequence length="109" mass="12154">MLVPPSKLKVIVVMRFHEHNHNTIGNADPTSIPTIRLCLKTNCILLLKKNVAQRHTANAHASQKTTFYYLPLLPYFFPTIGKAQVAIHHVTCVQRVLSVEGGQKTQANA</sequence>
<accession>A0A9N9FDE6</accession>
<dbReference type="EMBL" id="CAJVPV010002404">
    <property type="protein sequence ID" value="CAG8525304.1"/>
    <property type="molecule type" value="Genomic_DNA"/>
</dbReference>
<keyword evidence="2" id="KW-1185">Reference proteome</keyword>
<proteinExistence type="predicted"/>
<evidence type="ECO:0000313" key="1">
    <source>
        <dbReference type="EMBL" id="CAG8525304.1"/>
    </source>
</evidence>